<dbReference type="InterPro" id="IPR055151">
    <property type="entry name" value="GH113"/>
</dbReference>
<dbReference type="Gene3D" id="1.50.10.10">
    <property type="match status" value="1"/>
</dbReference>
<dbReference type="Proteomes" id="UP000234789">
    <property type="component" value="Unassembled WGS sequence"/>
</dbReference>
<dbReference type="SUPFAM" id="SSF48208">
    <property type="entry name" value="Six-hairpin glycosidases"/>
    <property type="match status" value="1"/>
</dbReference>
<reference evidence="5 6" key="1">
    <citation type="submission" date="2017-05" db="EMBL/GenBank/DDBJ databases">
        <title>Functional genome analysis of Paenibacillus pasadenensis strain R16: insights on endophytic life style and antifungal activity.</title>
        <authorList>
            <person name="Passera A."/>
            <person name="Marcolungo L."/>
            <person name="Casati P."/>
            <person name="Brasca M."/>
            <person name="Quaglino F."/>
            <person name="Delledonne M."/>
        </authorList>
    </citation>
    <scope>NUCLEOTIDE SEQUENCE [LARGE SCALE GENOMIC DNA]</scope>
    <source>
        <strain evidence="5 6">R16</strain>
    </source>
</reference>
<evidence type="ECO:0000313" key="6">
    <source>
        <dbReference type="Proteomes" id="UP000234789"/>
    </source>
</evidence>
<dbReference type="InterPro" id="IPR017853">
    <property type="entry name" value="GH"/>
</dbReference>
<dbReference type="Pfam" id="PF22612">
    <property type="entry name" value="GH113"/>
    <property type="match status" value="1"/>
</dbReference>
<dbReference type="InterPro" id="IPR012341">
    <property type="entry name" value="6hp_glycosidase-like_sf"/>
</dbReference>
<dbReference type="InterPro" id="IPR010819">
    <property type="entry name" value="AGE/CE"/>
</dbReference>
<gene>
    <name evidence="5" type="ORF">B8V81_0474</name>
</gene>
<evidence type="ECO:0000256" key="2">
    <source>
        <dbReference type="ARBA" id="ARBA00008558"/>
    </source>
</evidence>
<comment type="function">
    <text evidence="4">Catalyzes the reversible epimerization of cellobiose to 4-O-beta-D-glucopyranosyl-D-mannose (Glc-Man).</text>
</comment>
<keyword evidence="3 4" id="KW-0413">Isomerase</keyword>
<sequence>MTTQAKAAGSAAAAAELGYIAGMTWGWTGVRGTWEGPEADFSLSEMAKLNVGWTAVTLGALQATAQSTEIEYWNEPTVADDEVRSAIRRAKALGQKVCLKPVVNVADGTWRAHINFFDMDIPGEPTWGQWFESYARFILHYADIAREEGCEMLCIGCEMVQADKREAEWRALIAQVREAYSGLVTYNCDKYQEGNVKWWDAVDLISSSGYYPIDQWEEQLDRIEAAVAPYGKPFFFMEAGCPSRDTSPARPNDWSLAGRPDGEAQRAYYEAMFGACGRREWVRGFVLWDWPARLYAAPDAAANDDYCMYGKPAAQTVKDFYGSRREGLMDKQAWLHELQQELQDNILGFWQTHALDELHGGFIGEMDSSGKVNPEADKSLVLNARILWTFAAAHRRTKNSQHLALAERALEQLRTVFYDELHGGFYWMATPDGRPSEDKKQVYGQSFVLYALAEYMLATGSTAELPLAEETYRLLERWAHDPVHRGYIEALARDWSETDDLSLSGKDLNERKSMNTHLHVLEGYTNLYRVWPSDGLRDRLRELIELHLERILDGETGHFKLFFDDEWNSATRDVSYGHDIEGSWLLCEAAEALGDPELLKQTERAALQMAEATLLEGVDEDGGVFNELHEDGRLDDSKDWWPQAEAMVGFLNAFQLSGEERYVQAAERSWSFIRQHVRDEDGGEWHWQVSRDGRPDRTQVKIGAWKCPYHNGRACLEALHRLESLTKEDALA</sequence>
<dbReference type="GO" id="GO:0047736">
    <property type="term" value="F:cellobiose epimerase activity"/>
    <property type="evidence" value="ECO:0007669"/>
    <property type="project" value="UniProtKB-UniRule"/>
</dbReference>
<dbReference type="HAMAP" id="MF_00929">
    <property type="entry name" value="Cellobiose_2_epim"/>
    <property type="match status" value="1"/>
</dbReference>
<evidence type="ECO:0000256" key="1">
    <source>
        <dbReference type="ARBA" id="ARBA00001470"/>
    </source>
</evidence>
<dbReference type="InterPro" id="IPR008928">
    <property type="entry name" value="6-hairpin_glycosidase_sf"/>
</dbReference>
<dbReference type="PANTHER" id="PTHR15108">
    <property type="entry name" value="N-ACYLGLUCOSAMINE-2-EPIMERASE"/>
    <property type="match status" value="1"/>
</dbReference>
<comment type="caution">
    <text evidence="5">The sequence shown here is derived from an EMBL/GenBank/DDBJ whole genome shotgun (WGS) entry which is preliminary data.</text>
</comment>
<evidence type="ECO:0000313" key="5">
    <source>
        <dbReference type="EMBL" id="PLT48342.1"/>
    </source>
</evidence>
<protein>
    <recommendedName>
        <fullName evidence="4">Cellobiose 2-epimerase</fullName>
        <shortName evidence="4">CE</shortName>
        <ecNumber evidence="4">5.1.3.11</ecNumber>
    </recommendedName>
</protein>
<dbReference type="EMBL" id="NFEZ01000001">
    <property type="protein sequence ID" value="PLT48342.1"/>
    <property type="molecule type" value="Genomic_DNA"/>
</dbReference>
<comment type="similarity">
    <text evidence="4">Belongs to the cellobiose 2-epimerase family.</text>
</comment>
<dbReference type="Gene3D" id="3.20.20.80">
    <property type="entry name" value="Glycosidases"/>
    <property type="match status" value="1"/>
</dbReference>
<accession>A0A2N5NDE3</accession>
<name>A0A2N5NDE3_9BACL</name>
<evidence type="ECO:0000256" key="4">
    <source>
        <dbReference type="HAMAP-Rule" id="MF_00929"/>
    </source>
</evidence>
<evidence type="ECO:0000256" key="3">
    <source>
        <dbReference type="ARBA" id="ARBA00023235"/>
    </source>
</evidence>
<keyword evidence="6" id="KW-1185">Reference proteome</keyword>
<dbReference type="Pfam" id="PF07221">
    <property type="entry name" value="GlcNAc_2-epim"/>
    <property type="match status" value="1"/>
</dbReference>
<proteinExistence type="inferred from homology"/>
<dbReference type="EC" id="5.1.3.11" evidence="4"/>
<organism evidence="5 6">
    <name type="scientific">Paenibacillus pasadenensis</name>
    <dbReference type="NCBI Taxonomy" id="217090"/>
    <lineage>
        <taxon>Bacteria</taxon>
        <taxon>Bacillati</taxon>
        <taxon>Bacillota</taxon>
        <taxon>Bacilli</taxon>
        <taxon>Bacillales</taxon>
        <taxon>Paenibacillaceae</taxon>
        <taxon>Paenibacillus</taxon>
    </lineage>
</organism>
<comment type="catalytic activity">
    <reaction evidence="1 4">
        <text>D-cellobiose = beta-D-glucosyl-(1-&gt;4)-D-mannopyranose</text>
        <dbReference type="Rhea" id="RHEA:23384"/>
        <dbReference type="ChEBI" id="CHEBI:17057"/>
        <dbReference type="ChEBI" id="CHEBI:47931"/>
        <dbReference type="EC" id="5.1.3.11"/>
    </reaction>
</comment>
<dbReference type="SUPFAM" id="SSF51445">
    <property type="entry name" value="(Trans)glycosidases"/>
    <property type="match status" value="1"/>
</dbReference>
<comment type="similarity">
    <text evidence="2">Belongs to the N-acylglucosamine 2-epimerase family.</text>
</comment>
<dbReference type="AlphaFoldDB" id="A0A2N5NDE3"/>
<dbReference type="InterPro" id="IPR028584">
    <property type="entry name" value="Cellobiose_2_epim"/>
</dbReference>
<dbReference type="GO" id="GO:0005975">
    <property type="term" value="P:carbohydrate metabolic process"/>
    <property type="evidence" value="ECO:0007669"/>
    <property type="project" value="InterPro"/>
</dbReference>